<dbReference type="InterPro" id="IPR027141">
    <property type="entry name" value="LSm4/Sm_D1/D3"/>
</dbReference>
<dbReference type="SMART" id="SM00651">
    <property type="entry name" value="Sm"/>
    <property type="match status" value="1"/>
</dbReference>
<dbReference type="GeneID" id="26905252"/>
<dbReference type="AlphaFoldDB" id="A0A0M9G0S5"/>
<protein>
    <submittedName>
        <fullName evidence="6">Putative small nuclear ribonucleaoprotein</fullName>
    </submittedName>
</protein>
<dbReference type="RefSeq" id="XP_015658331.1">
    <property type="nucleotide sequence ID" value="XM_015802815.1"/>
</dbReference>
<dbReference type="InterPro" id="IPR010920">
    <property type="entry name" value="LSM_dom_sf"/>
</dbReference>
<dbReference type="InterPro" id="IPR001163">
    <property type="entry name" value="Sm_dom_euk/arc"/>
</dbReference>
<dbReference type="GO" id="GO:0005634">
    <property type="term" value="C:nucleus"/>
    <property type="evidence" value="ECO:0007669"/>
    <property type="project" value="UniProtKB-SubCell"/>
</dbReference>
<keyword evidence="2" id="KW-0539">Nucleus</keyword>
<evidence type="ECO:0000259" key="5">
    <source>
        <dbReference type="PROSITE" id="PS52002"/>
    </source>
</evidence>
<dbReference type="PROSITE" id="PS52002">
    <property type="entry name" value="SM"/>
    <property type="match status" value="1"/>
</dbReference>
<evidence type="ECO:0000256" key="2">
    <source>
        <dbReference type="ARBA" id="ARBA00023242"/>
    </source>
</evidence>
<gene>
    <name evidence="6" type="ORF">ABB37_04961</name>
</gene>
<organism evidence="6 7">
    <name type="scientific">Leptomonas pyrrhocoris</name>
    <name type="common">Firebug parasite</name>
    <dbReference type="NCBI Taxonomy" id="157538"/>
    <lineage>
        <taxon>Eukaryota</taxon>
        <taxon>Discoba</taxon>
        <taxon>Euglenozoa</taxon>
        <taxon>Kinetoplastea</taxon>
        <taxon>Metakinetoplastina</taxon>
        <taxon>Trypanosomatida</taxon>
        <taxon>Trypanosomatidae</taxon>
        <taxon>Leishmaniinae</taxon>
        <taxon>Leptomonas</taxon>
    </lineage>
</organism>
<feature type="domain" description="Sm" evidence="5">
    <location>
        <begin position="11"/>
        <end position="84"/>
    </location>
</feature>
<keyword evidence="7" id="KW-1185">Reference proteome</keyword>
<dbReference type="Gene3D" id="2.30.30.100">
    <property type="match status" value="1"/>
</dbReference>
<dbReference type="GO" id="GO:1990904">
    <property type="term" value="C:ribonucleoprotein complex"/>
    <property type="evidence" value="ECO:0007669"/>
    <property type="project" value="UniProtKB-KW"/>
</dbReference>
<evidence type="ECO:0000313" key="6">
    <source>
        <dbReference type="EMBL" id="KPA79893.1"/>
    </source>
</evidence>
<dbReference type="VEuPathDB" id="TriTrypDB:LpyrH10_09_0610"/>
<dbReference type="GO" id="GO:0003723">
    <property type="term" value="F:RNA binding"/>
    <property type="evidence" value="ECO:0007669"/>
    <property type="project" value="InterPro"/>
</dbReference>
<dbReference type="OMA" id="FGFYERV"/>
<feature type="region of interest" description="Disordered" evidence="4">
    <location>
        <begin position="116"/>
        <end position="141"/>
    </location>
</feature>
<feature type="compositionally biased region" description="Basic residues" evidence="4">
    <location>
        <begin position="122"/>
        <end position="141"/>
    </location>
</feature>
<dbReference type="Proteomes" id="UP000037923">
    <property type="component" value="Unassembled WGS sequence"/>
</dbReference>
<evidence type="ECO:0000256" key="3">
    <source>
        <dbReference type="ARBA" id="ARBA00023274"/>
    </source>
</evidence>
<dbReference type="PANTHER" id="PTHR23338">
    <property type="entry name" value="SMALL NUCLEAR RIBONUCLEOPROTEIN SM"/>
    <property type="match status" value="1"/>
</dbReference>
<dbReference type="FunFam" id="2.30.30.100:FF:000058">
    <property type="entry name" value="Small nuclear ribonucleoprotein Sm D3"/>
    <property type="match status" value="1"/>
</dbReference>
<keyword evidence="3" id="KW-0687">Ribonucleoprotein</keyword>
<dbReference type="SUPFAM" id="SSF50182">
    <property type="entry name" value="Sm-like ribonucleoproteins"/>
    <property type="match status" value="1"/>
</dbReference>
<dbReference type="Pfam" id="PF01423">
    <property type="entry name" value="LSM"/>
    <property type="match status" value="1"/>
</dbReference>
<proteinExistence type="predicted"/>
<reference evidence="6 7" key="1">
    <citation type="submission" date="2015-07" db="EMBL/GenBank/DDBJ databases">
        <title>High-quality genome of monoxenous trypanosomatid Leptomonas pyrrhocoris.</title>
        <authorList>
            <person name="Flegontov P."/>
            <person name="Butenko A."/>
            <person name="Firsov S."/>
            <person name="Vlcek C."/>
            <person name="Logacheva M.D."/>
            <person name="Field M."/>
            <person name="Filatov D."/>
            <person name="Flegontova O."/>
            <person name="Gerasimov E."/>
            <person name="Jackson A.P."/>
            <person name="Kelly S."/>
            <person name="Opperdoes F."/>
            <person name="O'Reilly A."/>
            <person name="Votypka J."/>
            <person name="Yurchenko V."/>
            <person name="Lukes J."/>
        </authorList>
    </citation>
    <scope>NUCLEOTIDE SEQUENCE [LARGE SCALE GENOMIC DNA]</scope>
    <source>
        <strain evidence="6">H10</strain>
    </source>
</reference>
<evidence type="ECO:0000256" key="4">
    <source>
        <dbReference type="SAM" id="MobiDB-lite"/>
    </source>
</evidence>
<dbReference type="RefSeq" id="XP_015658332.1">
    <property type="nucleotide sequence ID" value="XM_015802816.1"/>
</dbReference>
<dbReference type="EMBL" id="LGTL01000009">
    <property type="protein sequence ID" value="KPA79893.1"/>
    <property type="molecule type" value="Genomic_DNA"/>
</dbReference>
<evidence type="ECO:0000313" key="7">
    <source>
        <dbReference type="Proteomes" id="UP000037923"/>
    </source>
</evidence>
<dbReference type="OrthoDB" id="6425924at2759"/>
<dbReference type="EMBL" id="LGTL01000009">
    <property type="protein sequence ID" value="KPA79892.1"/>
    <property type="molecule type" value="Genomic_DNA"/>
</dbReference>
<name>A0A0M9G0S5_LEPPY</name>
<comment type="caution">
    <text evidence="6">The sequence shown here is derived from an EMBL/GenBank/DDBJ whole genome shotgun (WGS) entry which is preliminary data.</text>
</comment>
<comment type="subcellular location">
    <subcellularLocation>
        <location evidence="1">Nucleus</location>
    </subcellularLocation>
</comment>
<accession>A0A0M9G0S5</accession>
<dbReference type="InterPro" id="IPR047575">
    <property type="entry name" value="Sm"/>
</dbReference>
<sequence>MTATSSSEKDIPASLVFEAINSRVVVETMEGSLYKGKLVAYDTEKGNVELSDARHQAKDSSYSFCERVTIRGSNIRVIQLPPEMKAAPSLQWRRDAVQQELKKSLKRIPVLRSRPQQVAPVRVKKAPSKANKGKQLRRKLR</sequence>
<evidence type="ECO:0000256" key="1">
    <source>
        <dbReference type="ARBA" id="ARBA00004123"/>
    </source>
</evidence>
<dbReference type="GO" id="GO:0006396">
    <property type="term" value="P:RNA processing"/>
    <property type="evidence" value="ECO:0007669"/>
    <property type="project" value="InterPro"/>
</dbReference>